<keyword evidence="3" id="KW-1185">Reference proteome</keyword>
<evidence type="ECO:0000259" key="1">
    <source>
        <dbReference type="Pfam" id="PF01789"/>
    </source>
</evidence>
<proteinExistence type="predicted"/>
<evidence type="ECO:0000313" key="3">
    <source>
        <dbReference type="Proteomes" id="UP000516437"/>
    </source>
</evidence>
<organism evidence="2 3">
    <name type="scientific">Morella rubra</name>
    <name type="common">Chinese bayberry</name>
    <dbReference type="NCBI Taxonomy" id="262757"/>
    <lineage>
        <taxon>Eukaryota</taxon>
        <taxon>Viridiplantae</taxon>
        <taxon>Streptophyta</taxon>
        <taxon>Embryophyta</taxon>
        <taxon>Tracheophyta</taxon>
        <taxon>Spermatophyta</taxon>
        <taxon>Magnoliopsida</taxon>
        <taxon>eudicotyledons</taxon>
        <taxon>Gunneridae</taxon>
        <taxon>Pentapetalae</taxon>
        <taxon>rosids</taxon>
        <taxon>fabids</taxon>
        <taxon>Fagales</taxon>
        <taxon>Myricaceae</taxon>
        <taxon>Morella</taxon>
    </lineage>
</organism>
<dbReference type="GO" id="GO:0009654">
    <property type="term" value="C:photosystem II oxygen evolving complex"/>
    <property type="evidence" value="ECO:0007669"/>
    <property type="project" value="InterPro"/>
</dbReference>
<dbReference type="GO" id="GO:0019898">
    <property type="term" value="C:extrinsic component of membrane"/>
    <property type="evidence" value="ECO:0007669"/>
    <property type="project" value="InterPro"/>
</dbReference>
<dbReference type="InterPro" id="IPR016123">
    <property type="entry name" value="Mog1/PsbP_a/b/a-sand"/>
</dbReference>
<dbReference type="Proteomes" id="UP000516437">
    <property type="component" value="Chromosome 8"/>
</dbReference>
<evidence type="ECO:0000313" key="2">
    <source>
        <dbReference type="EMBL" id="KAB1203504.1"/>
    </source>
</evidence>
<dbReference type="Gene3D" id="3.40.1000.10">
    <property type="entry name" value="Mog1/PsbP, alpha/beta/alpha sandwich"/>
    <property type="match status" value="1"/>
</dbReference>
<gene>
    <name evidence="2" type="ORF">CJ030_MR8G007382</name>
</gene>
<dbReference type="EMBL" id="RXIC02000026">
    <property type="protein sequence ID" value="KAB1203504.1"/>
    <property type="molecule type" value="Genomic_DNA"/>
</dbReference>
<dbReference type="AlphaFoldDB" id="A0A6A1USN4"/>
<comment type="caution">
    <text evidence="2">The sequence shown here is derived from an EMBL/GenBank/DDBJ whole genome shotgun (WGS) entry which is preliminary data.</text>
</comment>
<dbReference type="GO" id="GO:0015979">
    <property type="term" value="P:photosynthesis"/>
    <property type="evidence" value="ECO:0007669"/>
    <property type="project" value="InterPro"/>
</dbReference>
<dbReference type="GO" id="GO:0005509">
    <property type="term" value="F:calcium ion binding"/>
    <property type="evidence" value="ECO:0007669"/>
    <property type="project" value="InterPro"/>
</dbReference>
<dbReference type="PANTHER" id="PTHR31407">
    <property type="match status" value="1"/>
</dbReference>
<dbReference type="SUPFAM" id="SSF55724">
    <property type="entry name" value="Mog1p/PsbP-like"/>
    <property type="match status" value="1"/>
</dbReference>
<dbReference type="OrthoDB" id="2013293at2759"/>
<accession>A0A6A1USN4</accession>
<name>A0A6A1USN4_9ROSI</name>
<dbReference type="Pfam" id="PF01789">
    <property type="entry name" value="PsbP"/>
    <property type="match status" value="1"/>
</dbReference>
<reference evidence="2 3" key="1">
    <citation type="journal article" date="2019" name="Plant Biotechnol. J.">
        <title>The red bayberry genome and genetic basis of sex determination.</title>
        <authorList>
            <person name="Jia H.M."/>
            <person name="Jia H.J."/>
            <person name="Cai Q.L."/>
            <person name="Wang Y."/>
            <person name="Zhao H.B."/>
            <person name="Yang W.F."/>
            <person name="Wang G.Y."/>
            <person name="Li Y.H."/>
            <person name="Zhan D.L."/>
            <person name="Shen Y.T."/>
            <person name="Niu Q.F."/>
            <person name="Chang L."/>
            <person name="Qiu J."/>
            <person name="Zhao L."/>
            <person name="Xie H.B."/>
            <person name="Fu W.Y."/>
            <person name="Jin J."/>
            <person name="Li X.W."/>
            <person name="Jiao Y."/>
            <person name="Zhou C.C."/>
            <person name="Tu T."/>
            <person name="Chai C.Y."/>
            <person name="Gao J.L."/>
            <person name="Fan L.J."/>
            <person name="van de Weg E."/>
            <person name="Wang J.Y."/>
            <person name="Gao Z.S."/>
        </authorList>
    </citation>
    <scope>NUCLEOTIDE SEQUENCE [LARGE SCALE GENOMIC DNA]</scope>
    <source>
        <tissue evidence="2">Leaves</tissue>
    </source>
</reference>
<protein>
    <submittedName>
        <fullName evidence="2">PsbP domain-containing protein 3, chloroplastic</fullName>
    </submittedName>
</protein>
<sequence>MASVSFPCPSSPQPPICHFTAFSNKKGPQNPNHVTDFNGLVRGRGTEVLSSASSGTKHNVLCCYSGEQQHQHQEPCFRVQERCGAKRREFVLHTSVTAFSLLTFISPGLAENDVAENFRVYTDDVNKFKLLIPQDWQVGAGEPNGFKSVTAFFPEEASSSNVSVAITGVGADYTRMESLGKVDAFAETLVNGLDRSWQRPPGVVAKLIDCRAANGFYYIEYMLQNPGESRRHLFSAIGMASNGWYNRLYTVTGQVTEEEAEKYSSKIEKAVASFTFI</sequence>
<dbReference type="InterPro" id="IPR002683">
    <property type="entry name" value="PsbP_C"/>
</dbReference>
<feature type="domain" description="PsbP C-terminal" evidence="1">
    <location>
        <begin position="117"/>
        <end position="276"/>
    </location>
</feature>
<dbReference type="PANTHER" id="PTHR31407:SF17">
    <property type="entry name" value="PSBP DOMAIN-CONTAINING PROTEIN 3, CHLOROPLASTIC"/>
    <property type="match status" value="1"/>
</dbReference>